<comment type="similarity">
    <text evidence="1">Belongs to the transglycosylase family. Rpf subfamily.</text>
</comment>
<dbReference type="PROSITE" id="PS51782">
    <property type="entry name" value="LYSM"/>
    <property type="match status" value="1"/>
</dbReference>
<evidence type="ECO:0000259" key="5">
    <source>
        <dbReference type="PROSITE" id="PS51782"/>
    </source>
</evidence>
<dbReference type="InterPro" id="IPR023346">
    <property type="entry name" value="Lysozyme-like_dom_sf"/>
</dbReference>
<dbReference type="SMART" id="SM00257">
    <property type="entry name" value="LysM"/>
    <property type="match status" value="1"/>
</dbReference>
<keyword evidence="2" id="KW-0378">Hydrolase</keyword>
<dbReference type="GeneID" id="95589329"/>
<dbReference type="Pfam" id="PF06737">
    <property type="entry name" value="Transglycosylas"/>
    <property type="match status" value="1"/>
</dbReference>
<dbReference type="InterPro" id="IPR036779">
    <property type="entry name" value="LysM_dom_sf"/>
</dbReference>
<evidence type="ECO:0000256" key="4">
    <source>
        <dbReference type="SAM" id="SignalP"/>
    </source>
</evidence>
<dbReference type="RefSeq" id="WP_189739714.1">
    <property type="nucleotide sequence ID" value="NZ_BMRL01000008.1"/>
</dbReference>
<feature type="chain" id="PRO_5045473321" description="LysM domain-containing protein" evidence="4">
    <location>
        <begin position="32"/>
        <end position="236"/>
    </location>
</feature>
<evidence type="ECO:0000256" key="1">
    <source>
        <dbReference type="ARBA" id="ARBA00010830"/>
    </source>
</evidence>
<evidence type="ECO:0000256" key="3">
    <source>
        <dbReference type="SAM" id="MobiDB-lite"/>
    </source>
</evidence>
<dbReference type="Gene3D" id="1.10.530.10">
    <property type="match status" value="1"/>
</dbReference>
<evidence type="ECO:0000313" key="6">
    <source>
        <dbReference type="EMBL" id="GHI71084.1"/>
    </source>
</evidence>
<feature type="compositionally biased region" description="Pro residues" evidence="3">
    <location>
        <begin position="202"/>
        <end position="236"/>
    </location>
</feature>
<accession>A0ABQ3SSH4</accession>
<dbReference type="SUPFAM" id="SSF53955">
    <property type="entry name" value="Lysozyme-like"/>
    <property type="match status" value="1"/>
</dbReference>
<dbReference type="Proteomes" id="UP000613974">
    <property type="component" value="Unassembled WGS sequence"/>
</dbReference>
<protein>
    <recommendedName>
        <fullName evidence="5">LysM domain-containing protein</fullName>
    </recommendedName>
</protein>
<dbReference type="EMBL" id="BNEC01000005">
    <property type="protein sequence ID" value="GHI71084.1"/>
    <property type="molecule type" value="Genomic_DNA"/>
</dbReference>
<feature type="signal peptide" evidence="4">
    <location>
        <begin position="1"/>
        <end position="31"/>
    </location>
</feature>
<evidence type="ECO:0000313" key="7">
    <source>
        <dbReference type="Proteomes" id="UP000613974"/>
    </source>
</evidence>
<feature type="region of interest" description="Disordered" evidence="3">
    <location>
        <begin position="201"/>
        <end position="236"/>
    </location>
</feature>
<keyword evidence="4" id="KW-0732">Signal</keyword>
<dbReference type="CDD" id="cd13925">
    <property type="entry name" value="RPF"/>
    <property type="match status" value="1"/>
</dbReference>
<gene>
    <name evidence="6" type="ORF">Snoj_50020</name>
</gene>
<reference evidence="7" key="1">
    <citation type="submission" date="2023-07" db="EMBL/GenBank/DDBJ databases">
        <title>Whole genome shotgun sequence of Streptomyces nojiriensis NBRC 13794.</title>
        <authorList>
            <person name="Komaki H."/>
            <person name="Tamura T."/>
        </authorList>
    </citation>
    <scope>NUCLEOTIDE SEQUENCE [LARGE SCALE GENOMIC DNA]</scope>
    <source>
        <strain evidence="7">NBRC 13794</strain>
    </source>
</reference>
<dbReference type="Gene3D" id="3.10.350.10">
    <property type="entry name" value="LysM domain"/>
    <property type="match status" value="1"/>
</dbReference>
<comment type="caution">
    <text evidence="6">The sequence shown here is derived from an EMBL/GenBank/DDBJ whole genome shotgun (WGS) entry which is preliminary data.</text>
</comment>
<feature type="domain" description="LysM" evidence="5">
    <location>
        <begin position="147"/>
        <end position="196"/>
    </location>
</feature>
<evidence type="ECO:0000256" key="2">
    <source>
        <dbReference type="ARBA" id="ARBA00022801"/>
    </source>
</evidence>
<organism evidence="6 7">
    <name type="scientific">Streptomyces nojiriensis</name>
    <dbReference type="NCBI Taxonomy" id="66374"/>
    <lineage>
        <taxon>Bacteria</taxon>
        <taxon>Bacillati</taxon>
        <taxon>Actinomycetota</taxon>
        <taxon>Actinomycetes</taxon>
        <taxon>Kitasatosporales</taxon>
        <taxon>Streptomycetaceae</taxon>
        <taxon>Streptomyces</taxon>
    </lineage>
</organism>
<feature type="compositionally biased region" description="Low complexity" evidence="3">
    <location>
        <begin position="41"/>
        <end position="50"/>
    </location>
</feature>
<dbReference type="SUPFAM" id="SSF54106">
    <property type="entry name" value="LysM domain"/>
    <property type="match status" value="1"/>
</dbReference>
<sequence length="236" mass="24315">MPRHRTCRAVSGGAVVLAAVLALVLPRAAEAAAPPPPAPGPAGAAHPGSPGVIGDGPGDCGPGGEWPWDCVADCESGGRWAVNTGNGFYGGLQFWQPTWEEYGGLAFAKRADLASRVQQIRVAEDVVGSQGWKAWPVCSKRYGLAGRMHAVRDGDTLVSIARKHRIRGGWQALYEANRERIGPKPQALAVGMMLVVPTAEPAAPPQVPAGPAPAPTQVPVPVPVTAPAVPPPAPAP</sequence>
<dbReference type="InterPro" id="IPR010618">
    <property type="entry name" value="RPF"/>
</dbReference>
<name>A0ABQ3SSH4_9ACTN</name>
<dbReference type="CDD" id="cd00118">
    <property type="entry name" value="LysM"/>
    <property type="match status" value="1"/>
</dbReference>
<feature type="region of interest" description="Disordered" evidence="3">
    <location>
        <begin position="31"/>
        <end position="59"/>
    </location>
</feature>
<keyword evidence="7" id="KW-1185">Reference proteome</keyword>
<dbReference type="Pfam" id="PF01476">
    <property type="entry name" value="LysM"/>
    <property type="match status" value="1"/>
</dbReference>
<dbReference type="InterPro" id="IPR018392">
    <property type="entry name" value="LysM"/>
</dbReference>
<proteinExistence type="inferred from homology"/>